<feature type="region of interest" description="Disordered" evidence="1">
    <location>
        <begin position="40"/>
        <end position="66"/>
    </location>
</feature>
<sequence length="219" mass="24718">MKKILSLSTLLLLLSGCQVVNYFKEDHPEPSNYSAVHANEETEDISDARPQEAPQTNQENSKPSNDLFLDEQIIGESSYPNLALPEDAPEDLNQAINDYYTDKLSPKEQQASQTEISQDSLNKVLEYINSDDDLAELEVEVDLTQLTIDDQKLIVPRLIIPMDYSSAEKLAKNNDSRIINHALTELGNRLLLVAYQTPDDHLVPIHLVNAKHSLYYDEP</sequence>
<evidence type="ECO:0000256" key="1">
    <source>
        <dbReference type="SAM" id="MobiDB-lite"/>
    </source>
</evidence>
<feature type="signal peptide" evidence="2">
    <location>
        <begin position="1"/>
        <end position="22"/>
    </location>
</feature>
<protein>
    <submittedName>
        <fullName evidence="3">Uncharacterized protein</fullName>
    </submittedName>
</protein>
<name>A0ABS0LSF6_9LACT</name>
<keyword evidence="4" id="KW-1185">Reference proteome</keyword>
<dbReference type="EMBL" id="JACBXQ010000006">
    <property type="protein sequence ID" value="MBG9987100.1"/>
    <property type="molecule type" value="Genomic_DNA"/>
</dbReference>
<dbReference type="RefSeq" id="WP_197116023.1">
    <property type="nucleotide sequence ID" value="NZ_JACBXQ010000006.1"/>
</dbReference>
<gene>
    <name evidence="3" type="ORF">HZY91_09490</name>
</gene>
<feature type="chain" id="PRO_5046267200" evidence="2">
    <location>
        <begin position="23"/>
        <end position="219"/>
    </location>
</feature>
<dbReference type="PROSITE" id="PS51257">
    <property type="entry name" value="PROKAR_LIPOPROTEIN"/>
    <property type="match status" value="1"/>
</dbReference>
<proteinExistence type="predicted"/>
<reference evidence="3 4" key="1">
    <citation type="submission" date="2020-07" db="EMBL/GenBank/DDBJ databases">
        <title>Facklamia lactis sp. nov., isolated from raw milk.</title>
        <authorList>
            <person name="Doll E.V."/>
            <person name="Huptas C."/>
            <person name="Staib L."/>
            <person name="Wenning M."/>
            <person name="Scherer S."/>
        </authorList>
    </citation>
    <scope>NUCLEOTIDE SEQUENCE [LARGE SCALE GENOMIC DNA]</scope>
    <source>
        <strain evidence="3 4">DSM 111018</strain>
    </source>
</reference>
<accession>A0ABS0LSF6</accession>
<organism evidence="3 4">
    <name type="scientific">Facklamia lactis</name>
    <dbReference type="NCBI Taxonomy" id="2749967"/>
    <lineage>
        <taxon>Bacteria</taxon>
        <taxon>Bacillati</taxon>
        <taxon>Bacillota</taxon>
        <taxon>Bacilli</taxon>
        <taxon>Lactobacillales</taxon>
        <taxon>Aerococcaceae</taxon>
        <taxon>Facklamia</taxon>
    </lineage>
</organism>
<evidence type="ECO:0000313" key="4">
    <source>
        <dbReference type="Proteomes" id="UP000721415"/>
    </source>
</evidence>
<dbReference type="Proteomes" id="UP000721415">
    <property type="component" value="Unassembled WGS sequence"/>
</dbReference>
<evidence type="ECO:0000313" key="3">
    <source>
        <dbReference type="EMBL" id="MBG9987100.1"/>
    </source>
</evidence>
<feature type="compositionally biased region" description="Polar residues" evidence="1">
    <location>
        <begin position="53"/>
        <end position="64"/>
    </location>
</feature>
<evidence type="ECO:0000256" key="2">
    <source>
        <dbReference type="SAM" id="SignalP"/>
    </source>
</evidence>
<comment type="caution">
    <text evidence="3">The sequence shown here is derived from an EMBL/GenBank/DDBJ whole genome shotgun (WGS) entry which is preliminary data.</text>
</comment>
<keyword evidence="2" id="KW-0732">Signal</keyword>